<reference evidence="2" key="2">
    <citation type="submission" date="2025-08" db="UniProtKB">
        <authorList>
            <consortium name="Ensembl"/>
        </authorList>
    </citation>
    <scope>IDENTIFICATION</scope>
    <source>
        <strain evidence="2">2N</strain>
    </source>
</reference>
<dbReference type="Proteomes" id="UP000005447">
    <property type="component" value="Unassembled WGS sequence"/>
</dbReference>
<keyword evidence="3" id="KW-1185">Reference proteome</keyword>
<dbReference type="Bgee" id="ENSCPOG00000001933">
    <property type="expression patterns" value="Expressed in frontal cortex and 12 other cell types or tissues"/>
</dbReference>
<dbReference type="Ensembl" id="ENSCPOT00000036579.1">
    <property type="protein sequence ID" value="ENSCPOP00000030142.1"/>
    <property type="gene ID" value="ENSCPOG00000001933.4"/>
</dbReference>
<dbReference type="EMBL" id="AAKN02033063">
    <property type="status" value="NOT_ANNOTATED_CDS"/>
    <property type="molecule type" value="Genomic_DNA"/>
</dbReference>
<dbReference type="EMBL" id="AAKN02033062">
    <property type="status" value="NOT_ANNOTATED_CDS"/>
    <property type="molecule type" value="Genomic_DNA"/>
</dbReference>
<sequence length="117" mass="13093">MSETMATDSPRRPSRCTGGVVVRPQAVTEQSYMESVVTFLQDVVPQKLFVSLGTTQAYSGTPLTEEKEKIVWVRFENADLNDTSRNLEFHEIHSTGNEPPLLVMIGYSDGMQVWSIP</sequence>
<protein>
    <submittedName>
        <fullName evidence="2">BCAS3 microtubule associated cell migration factor</fullName>
    </submittedName>
</protein>
<dbReference type="PANTHER" id="PTHR13268:SF0">
    <property type="entry name" value="BCAS3 MICROTUBULE ASSOCIATED CELL MIGRATION FACTOR"/>
    <property type="match status" value="1"/>
</dbReference>
<dbReference type="EMBL" id="AAKN02033067">
    <property type="status" value="NOT_ANNOTATED_CDS"/>
    <property type="molecule type" value="Genomic_DNA"/>
</dbReference>
<evidence type="ECO:0000313" key="2">
    <source>
        <dbReference type="Ensembl" id="ENSCPOP00000030142.1"/>
    </source>
</evidence>
<evidence type="ECO:0000259" key="1">
    <source>
        <dbReference type="Pfam" id="PF21034"/>
    </source>
</evidence>
<dbReference type="EMBL" id="AAKN02033069">
    <property type="status" value="NOT_ANNOTATED_CDS"/>
    <property type="molecule type" value="Genomic_DNA"/>
</dbReference>
<dbReference type="VEuPathDB" id="HostDB:ENSCPOG00000001933"/>
<dbReference type="EMBL" id="AAKN02033068">
    <property type="status" value="NOT_ANNOTATED_CDS"/>
    <property type="molecule type" value="Genomic_DNA"/>
</dbReference>
<dbReference type="GO" id="GO:0005737">
    <property type="term" value="C:cytoplasm"/>
    <property type="evidence" value="ECO:0007669"/>
    <property type="project" value="TreeGrafter"/>
</dbReference>
<dbReference type="EMBL" id="AAKN02033070">
    <property type="status" value="NOT_ANNOTATED_CDS"/>
    <property type="molecule type" value="Genomic_DNA"/>
</dbReference>
<dbReference type="InterPro" id="IPR048382">
    <property type="entry name" value="BCAS3_WD40"/>
</dbReference>
<accession>A0A286XXT6</accession>
<evidence type="ECO:0000313" key="3">
    <source>
        <dbReference type="Proteomes" id="UP000005447"/>
    </source>
</evidence>
<dbReference type="Pfam" id="PF21034">
    <property type="entry name" value="BCAS3_WD40"/>
    <property type="match status" value="1"/>
</dbReference>
<proteinExistence type="predicted"/>
<reference evidence="2" key="3">
    <citation type="submission" date="2025-09" db="UniProtKB">
        <authorList>
            <consortium name="Ensembl"/>
        </authorList>
    </citation>
    <scope>IDENTIFICATION</scope>
    <source>
        <strain evidence="2">2N</strain>
    </source>
</reference>
<name>A0A286XXT6_CAVPO</name>
<dbReference type="AlphaFoldDB" id="A0A286XXT6"/>
<dbReference type="EMBL" id="AAKN02033066">
    <property type="status" value="NOT_ANNOTATED_CDS"/>
    <property type="molecule type" value="Genomic_DNA"/>
</dbReference>
<organism evidence="2 3">
    <name type="scientific">Cavia porcellus</name>
    <name type="common">Guinea pig</name>
    <dbReference type="NCBI Taxonomy" id="10141"/>
    <lineage>
        <taxon>Eukaryota</taxon>
        <taxon>Metazoa</taxon>
        <taxon>Chordata</taxon>
        <taxon>Craniata</taxon>
        <taxon>Vertebrata</taxon>
        <taxon>Euteleostomi</taxon>
        <taxon>Mammalia</taxon>
        <taxon>Eutheria</taxon>
        <taxon>Euarchontoglires</taxon>
        <taxon>Glires</taxon>
        <taxon>Rodentia</taxon>
        <taxon>Hystricomorpha</taxon>
        <taxon>Caviidae</taxon>
        <taxon>Cavia</taxon>
    </lineage>
</organism>
<dbReference type="EMBL" id="AAKN02033061">
    <property type="status" value="NOT_ANNOTATED_CDS"/>
    <property type="molecule type" value="Genomic_DNA"/>
</dbReference>
<gene>
    <name evidence="2" type="primary">BCAS3</name>
</gene>
<dbReference type="PANTHER" id="PTHR13268">
    <property type="entry name" value="BREAST CARCINOMA AMPLIFIED SEQUENCE 3"/>
    <property type="match status" value="1"/>
</dbReference>
<dbReference type="GeneTree" id="ENSGT00390000006454"/>
<dbReference type="GO" id="GO:0006914">
    <property type="term" value="P:autophagy"/>
    <property type="evidence" value="ECO:0007669"/>
    <property type="project" value="InterPro"/>
</dbReference>
<feature type="domain" description="BCAS3 WD40" evidence="1">
    <location>
        <begin position="68"/>
        <end position="117"/>
    </location>
</feature>
<dbReference type="InterPro" id="IPR045142">
    <property type="entry name" value="BCAS3-like"/>
</dbReference>
<dbReference type="EMBL" id="AAKN02033065">
    <property type="status" value="NOT_ANNOTATED_CDS"/>
    <property type="molecule type" value="Genomic_DNA"/>
</dbReference>
<dbReference type="GO" id="GO:0042594">
    <property type="term" value="P:response to starvation"/>
    <property type="evidence" value="ECO:0007669"/>
    <property type="project" value="TreeGrafter"/>
</dbReference>
<reference evidence="3" key="1">
    <citation type="journal article" date="2011" name="Nature">
        <title>A high-resolution map of human evolutionary constraint using 29 mammals.</title>
        <authorList>
            <person name="Lindblad-Toh K."/>
            <person name="Garber M."/>
            <person name="Zuk O."/>
            <person name="Lin M.F."/>
            <person name="Parker B.J."/>
            <person name="Washietl S."/>
            <person name="Kheradpour P."/>
            <person name="Ernst J."/>
            <person name="Jordan G."/>
            <person name="Mauceli E."/>
            <person name="Ward L.D."/>
            <person name="Lowe C.B."/>
            <person name="Holloway A.K."/>
            <person name="Clamp M."/>
            <person name="Gnerre S."/>
            <person name="Alfoldi J."/>
            <person name="Beal K."/>
            <person name="Chang J."/>
            <person name="Clawson H."/>
            <person name="Cuff J."/>
            <person name="Di Palma F."/>
            <person name="Fitzgerald S."/>
            <person name="Flicek P."/>
            <person name="Guttman M."/>
            <person name="Hubisz M.J."/>
            <person name="Jaffe D.B."/>
            <person name="Jungreis I."/>
            <person name="Kent W.J."/>
            <person name="Kostka D."/>
            <person name="Lara M."/>
            <person name="Martins A.L."/>
            <person name="Massingham T."/>
            <person name="Moltke I."/>
            <person name="Raney B.J."/>
            <person name="Rasmussen M.D."/>
            <person name="Robinson J."/>
            <person name="Stark A."/>
            <person name="Vilella A.J."/>
            <person name="Wen J."/>
            <person name="Xie X."/>
            <person name="Zody M.C."/>
            <person name="Baldwin J."/>
            <person name="Bloom T."/>
            <person name="Chin C.W."/>
            <person name="Heiman D."/>
            <person name="Nicol R."/>
            <person name="Nusbaum C."/>
            <person name="Young S."/>
            <person name="Wilkinson J."/>
            <person name="Worley K.C."/>
            <person name="Kovar C.L."/>
            <person name="Muzny D.M."/>
            <person name="Gibbs R.A."/>
            <person name="Cree A."/>
            <person name="Dihn H.H."/>
            <person name="Fowler G."/>
            <person name="Jhangiani S."/>
            <person name="Joshi V."/>
            <person name="Lee S."/>
            <person name="Lewis L.R."/>
            <person name="Nazareth L.V."/>
            <person name="Okwuonu G."/>
            <person name="Santibanez J."/>
            <person name="Warren W.C."/>
            <person name="Mardis E.R."/>
            <person name="Weinstock G.M."/>
            <person name="Wilson R.K."/>
            <person name="Delehaunty K."/>
            <person name="Dooling D."/>
            <person name="Fronik C."/>
            <person name="Fulton L."/>
            <person name="Fulton B."/>
            <person name="Graves T."/>
            <person name="Minx P."/>
            <person name="Sodergren E."/>
            <person name="Birney E."/>
            <person name="Margulies E.H."/>
            <person name="Herrero J."/>
            <person name="Green E.D."/>
            <person name="Haussler D."/>
            <person name="Siepel A."/>
            <person name="Goldman N."/>
            <person name="Pollard K.S."/>
            <person name="Pedersen J.S."/>
            <person name="Lander E.S."/>
            <person name="Kellis M."/>
        </authorList>
    </citation>
    <scope>NUCLEOTIDE SEQUENCE [LARGE SCALE GENOMIC DNA]</scope>
    <source>
        <strain evidence="3">2N</strain>
    </source>
</reference>
<dbReference type="EMBL" id="AAKN02033064">
    <property type="status" value="NOT_ANNOTATED_CDS"/>
    <property type="molecule type" value="Genomic_DNA"/>
</dbReference>